<evidence type="ECO:0000313" key="3">
    <source>
        <dbReference type="Proteomes" id="UP001140453"/>
    </source>
</evidence>
<keyword evidence="3" id="KW-1185">Reference proteome</keyword>
<name>A0A9W8YV54_9PEZI</name>
<dbReference type="Proteomes" id="UP001140453">
    <property type="component" value="Unassembled WGS sequence"/>
</dbReference>
<keyword evidence="1" id="KW-0175">Coiled coil</keyword>
<dbReference type="EMBL" id="JAPEVB010000003">
    <property type="protein sequence ID" value="KAJ4392100.1"/>
    <property type="molecule type" value="Genomic_DNA"/>
</dbReference>
<proteinExistence type="predicted"/>
<evidence type="ECO:0000256" key="1">
    <source>
        <dbReference type="SAM" id="Coils"/>
    </source>
</evidence>
<sequence length="237" mass="25892">MAAPNDAAIDFAVATGKAEIALALTQQFQKELNNLRNALENATRENHFLKAQNAKLKARLEDGDAEGEDEVDVDNDQPDTDICRAPPEGTIFSNGGPYKPSKHDRTEAQQLKQELNRWTQTRGYSVKIMRSKLTGARVKLVVVCVLAGKPHLMDEKQRQEKVIQGFRVNKPRTSRLLECPLKFLLQEIVQDSGTFVVQHSGLASHLRCNHEPDPIPEPAAAAAAEAAVAAAAAPTVA</sequence>
<dbReference type="AlphaFoldDB" id="A0A9W8YV54"/>
<evidence type="ECO:0000313" key="2">
    <source>
        <dbReference type="EMBL" id="KAJ4392100.1"/>
    </source>
</evidence>
<accession>A0A9W8YV54</accession>
<feature type="coiled-coil region" evidence="1">
    <location>
        <begin position="25"/>
        <end position="66"/>
    </location>
</feature>
<comment type="caution">
    <text evidence="2">The sequence shown here is derived from an EMBL/GenBank/DDBJ whole genome shotgun (WGS) entry which is preliminary data.</text>
</comment>
<dbReference type="OrthoDB" id="5230413at2759"/>
<protein>
    <submittedName>
        <fullName evidence="2">Uncharacterized protein</fullName>
    </submittedName>
</protein>
<gene>
    <name evidence="2" type="ORF">N0V93_005722</name>
</gene>
<reference evidence="2" key="1">
    <citation type="submission" date="2022-10" db="EMBL/GenBank/DDBJ databases">
        <title>Tapping the CABI collections for fungal endophytes: first genome assemblies for Collariella, Neodidymelliopsis, Ascochyta clinopodiicola, Didymella pomorum, Didymosphaeria variabile, Neocosmospora piperis and Neocucurbitaria cava.</title>
        <authorList>
            <person name="Hill R."/>
        </authorList>
    </citation>
    <scope>NUCLEOTIDE SEQUENCE</scope>
    <source>
        <strain evidence="2">IMI 355082</strain>
    </source>
</reference>
<organism evidence="2 3">
    <name type="scientific">Gnomoniopsis smithogilvyi</name>
    <dbReference type="NCBI Taxonomy" id="1191159"/>
    <lineage>
        <taxon>Eukaryota</taxon>
        <taxon>Fungi</taxon>
        <taxon>Dikarya</taxon>
        <taxon>Ascomycota</taxon>
        <taxon>Pezizomycotina</taxon>
        <taxon>Sordariomycetes</taxon>
        <taxon>Sordariomycetidae</taxon>
        <taxon>Diaporthales</taxon>
        <taxon>Gnomoniaceae</taxon>
        <taxon>Gnomoniopsis</taxon>
    </lineage>
</organism>